<keyword evidence="2" id="KW-1185">Reference proteome</keyword>
<reference evidence="2" key="1">
    <citation type="journal article" date="2023" name="Front. Plant Sci.">
        <title>Chromosomal-level genome assembly of Melastoma candidum provides insights into trichome evolution.</title>
        <authorList>
            <person name="Zhong Y."/>
            <person name="Wu W."/>
            <person name="Sun C."/>
            <person name="Zou P."/>
            <person name="Liu Y."/>
            <person name="Dai S."/>
            <person name="Zhou R."/>
        </authorList>
    </citation>
    <scope>NUCLEOTIDE SEQUENCE [LARGE SCALE GENOMIC DNA]</scope>
</reference>
<evidence type="ECO:0000313" key="1">
    <source>
        <dbReference type="EMBL" id="KAI4365270.1"/>
    </source>
</evidence>
<comment type="caution">
    <text evidence="1">The sequence shown here is derived from an EMBL/GenBank/DDBJ whole genome shotgun (WGS) entry which is preliminary data.</text>
</comment>
<sequence>MADSPSDYDSMSSQEYDDDSGGNREEADSPLQEFTNFEGFGGGGEGRSTPGTTRPRVRNGGNKAFPPPSEGEEVDGLLCPICYQGWSDGGDHSICCLPCGHVFGMSCIKRWLQQQKKSGKCPKCNASCTVKGIRKLYATQLTTVDEESLKRILNLEAQCAALLEKDIANEAKWSRAIDGCMNRLAEVETKLVALEEKTNNLEQLFKDTVGRPSGLTASCSTHNTQSSDWSCSQFKLQAEVQFDGSRLFDINLSSQIIMVARRLSGMGGIRDALTKASLVDLREAEDINLPSSTKAVKDLHVSLFNRNLVLYASLGKNLSILSLESNNVVLDYKLPVGAWSCSWDINSPHYIYTGLQNGMLMTFDVRQTQKPLVTRDGLTCNPIHTTCSVMQKRSSGVSTVLTASSIGLCEWTIGSAEERPTLVPESANFGVCISLAYCPGSDSMVASYRPKVEVSGEMPLSQISSQHSCLGGTVVRGQHLCLRRIGRSYLKLSSTDGDVSGIRLPRSVIMDLKNGKQVFGFGNEATSDLVLQEMSSLSMSGQIKLGKPPLRDIRYAMARNQGHLGCLNDNTLQLFRVELG</sequence>
<gene>
    <name evidence="1" type="ORF">MLD38_021268</name>
</gene>
<name>A0ACB9QIY7_9MYRT</name>
<organism evidence="1 2">
    <name type="scientific">Melastoma candidum</name>
    <dbReference type="NCBI Taxonomy" id="119954"/>
    <lineage>
        <taxon>Eukaryota</taxon>
        <taxon>Viridiplantae</taxon>
        <taxon>Streptophyta</taxon>
        <taxon>Embryophyta</taxon>
        <taxon>Tracheophyta</taxon>
        <taxon>Spermatophyta</taxon>
        <taxon>Magnoliopsida</taxon>
        <taxon>eudicotyledons</taxon>
        <taxon>Gunneridae</taxon>
        <taxon>Pentapetalae</taxon>
        <taxon>rosids</taxon>
        <taxon>malvids</taxon>
        <taxon>Myrtales</taxon>
        <taxon>Melastomataceae</taxon>
        <taxon>Melastomatoideae</taxon>
        <taxon>Melastomateae</taxon>
        <taxon>Melastoma</taxon>
    </lineage>
</organism>
<dbReference type="EMBL" id="CM042885">
    <property type="protein sequence ID" value="KAI4365270.1"/>
    <property type="molecule type" value="Genomic_DNA"/>
</dbReference>
<evidence type="ECO:0000313" key="2">
    <source>
        <dbReference type="Proteomes" id="UP001057402"/>
    </source>
</evidence>
<proteinExistence type="predicted"/>
<protein>
    <submittedName>
        <fullName evidence="1">Uncharacterized protein</fullName>
    </submittedName>
</protein>
<accession>A0ACB9QIY7</accession>
<dbReference type="Proteomes" id="UP001057402">
    <property type="component" value="Chromosome 6"/>
</dbReference>